<gene>
    <name evidence="2" type="ORF">GZ22_00695</name>
</gene>
<dbReference type="AlphaFoldDB" id="A0A075LFW2"/>
<feature type="transmembrane region" description="Helical" evidence="1">
    <location>
        <begin position="92"/>
        <end position="109"/>
    </location>
</feature>
<keyword evidence="1" id="KW-0472">Membrane</keyword>
<evidence type="ECO:0000313" key="2">
    <source>
        <dbReference type="EMBL" id="AIF65314.1"/>
    </source>
</evidence>
<organism evidence="2 3">
    <name type="scientific">Terribacillus saccharophilus</name>
    <dbReference type="NCBI Taxonomy" id="361277"/>
    <lineage>
        <taxon>Bacteria</taxon>
        <taxon>Bacillati</taxon>
        <taxon>Bacillota</taxon>
        <taxon>Bacilli</taxon>
        <taxon>Bacillales</taxon>
        <taxon>Bacillaceae</taxon>
        <taxon>Terribacillus</taxon>
    </lineage>
</organism>
<feature type="transmembrane region" description="Helical" evidence="1">
    <location>
        <begin position="42"/>
        <end position="65"/>
    </location>
</feature>
<proteinExistence type="predicted"/>
<sequence length="180" mass="21465">MKGHIENRLKFLYSGELAAVISFVILSVLINQNYPDLKLYSLFSFWTAFLLLEFLLLQGTMYWYIKLKRFRNEKTFITPEKVVYKLIKLRKINLLLISIPLFAFIYDLLHLQSPLPIGGLFIALFIYLFAILEYINYFYTQLSYDNIADLLYLKRHKMLKQASIKRDINRLLHNNVKKNL</sequence>
<accession>A0A075LFW2</accession>
<feature type="transmembrane region" description="Helical" evidence="1">
    <location>
        <begin position="115"/>
        <end position="135"/>
    </location>
</feature>
<dbReference type="OrthoDB" id="4826010at2"/>
<protein>
    <submittedName>
        <fullName evidence="2">General stress protein</fullName>
    </submittedName>
</protein>
<dbReference type="EMBL" id="CP008876">
    <property type="protein sequence ID" value="AIF65314.1"/>
    <property type="molecule type" value="Genomic_DNA"/>
</dbReference>
<dbReference type="RefSeq" id="WP_038557717.1">
    <property type="nucleotide sequence ID" value="NZ_CP008876.1"/>
</dbReference>
<keyword evidence="1" id="KW-1133">Transmembrane helix</keyword>
<evidence type="ECO:0000256" key="1">
    <source>
        <dbReference type="SAM" id="Phobius"/>
    </source>
</evidence>
<name>A0A075LFW2_9BACI</name>
<evidence type="ECO:0000313" key="3">
    <source>
        <dbReference type="Proteomes" id="UP000027980"/>
    </source>
</evidence>
<reference evidence="2 3" key="1">
    <citation type="submission" date="2014-07" db="EMBL/GenBank/DDBJ databases">
        <title>Complete genome sequence of a moderately halophilic bacterium Terribacillus aidingensis MP602, isolated from Cryptomeria fortunei in Tianmu mountain in China.</title>
        <authorList>
            <person name="Wang Y."/>
            <person name="Lu P."/>
            <person name="Zhang L."/>
        </authorList>
    </citation>
    <scope>NUCLEOTIDE SEQUENCE [LARGE SCALE GENOMIC DNA]</scope>
    <source>
        <strain evidence="2 3">MP602</strain>
    </source>
</reference>
<keyword evidence="1" id="KW-0812">Transmembrane</keyword>
<dbReference type="Proteomes" id="UP000027980">
    <property type="component" value="Chromosome"/>
</dbReference>
<feature type="transmembrane region" description="Helical" evidence="1">
    <location>
        <begin position="12"/>
        <end position="30"/>
    </location>
</feature>
<dbReference type="GeneID" id="301155837"/>
<dbReference type="HOGENOM" id="CLU_134380_0_0_9"/>
<dbReference type="KEGG" id="tap:GZ22_00695"/>